<dbReference type="Proteomes" id="UP001232445">
    <property type="component" value="Unassembled WGS sequence"/>
</dbReference>
<accession>A0ABU0CLX5</accession>
<dbReference type="NCBIfam" id="TIGR01755">
    <property type="entry name" value="flav_wrbA"/>
    <property type="match status" value="1"/>
</dbReference>
<dbReference type="InterPro" id="IPR029039">
    <property type="entry name" value="Flavoprotein-like_sf"/>
</dbReference>
<protein>
    <submittedName>
        <fullName evidence="3">NAD(P)H dehydrogenase (Quinone)</fullName>
        <ecNumber evidence="3">1.6.5.2</ecNumber>
    </submittedName>
</protein>
<evidence type="ECO:0000313" key="4">
    <source>
        <dbReference type="Proteomes" id="UP001232445"/>
    </source>
</evidence>
<dbReference type="EC" id="1.6.5.2" evidence="3"/>
<name>A0ABU0CLX5_9BACI</name>
<dbReference type="Pfam" id="PF03358">
    <property type="entry name" value="FMN_red"/>
    <property type="match status" value="1"/>
</dbReference>
<dbReference type="PANTHER" id="PTHR30546:SF23">
    <property type="entry name" value="FLAVOPROTEIN-LIKE PROTEIN YCP4-RELATED"/>
    <property type="match status" value="1"/>
</dbReference>
<proteinExistence type="inferred from homology"/>
<keyword evidence="3" id="KW-0560">Oxidoreductase</keyword>
<gene>
    <name evidence="3" type="ORF">J2S00_000188</name>
</gene>
<dbReference type="PANTHER" id="PTHR30546">
    <property type="entry name" value="FLAVODOXIN-RELATED PROTEIN WRBA-RELATED"/>
    <property type="match status" value="1"/>
</dbReference>
<keyword evidence="4" id="KW-1185">Reference proteome</keyword>
<organism evidence="3 4">
    <name type="scientific">Caldalkalibacillus uzonensis</name>
    <dbReference type="NCBI Taxonomy" id="353224"/>
    <lineage>
        <taxon>Bacteria</taxon>
        <taxon>Bacillati</taxon>
        <taxon>Bacillota</taxon>
        <taxon>Bacilli</taxon>
        <taxon>Bacillales</taxon>
        <taxon>Bacillaceae</taxon>
        <taxon>Caldalkalibacillus</taxon>
    </lineage>
</organism>
<dbReference type="GO" id="GO:0003955">
    <property type="term" value="F:NAD(P)H dehydrogenase (quinone) activity"/>
    <property type="evidence" value="ECO:0007669"/>
    <property type="project" value="UniProtKB-EC"/>
</dbReference>
<dbReference type="EMBL" id="JAUSUQ010000001">
    <property type="protein sequence ID" value="MDQ0337418.1"/>
    <property type="molecule type" value="Genomic_DNA"/>
</dbReference>
<dbReference type="SUPFAM" id="SSF52218">
    <property type="entry name" value="Flavoproteins"/>
    <property type="match status" value="1"/>
</dbReference>
<evidence type="ECO:0000313" key="3">
    <source>
        <dbReference type="EMBL" id="MDQ0337418.1"/>
    </source>
</evidence>
<comment type="similarity">
    <text evidence="1">Belongs to the WrbA family.</text>
</comment>
<reference evidence="3 4" key="1">
    <citation type="submission" date="2023-07" db="EMBL/GenBank/DDBJ databases">
        <title>Genomic Encyclopedia of Type Strains, Phase IV (KMG-IV): sequencing the most valuable type-strain genomes for metagenomic binning, comparative biology and taxonomic classification.</title>
        <authorList>
            <person name="Goeker M."/>
        </authorList>
    </citation>
    <scope>NUCLEOTIDE SEQUENCE [LARGE SCALE GENOMIC DNA]</scope>
    <source>
        <strain evidence="3 4">DSM 17740</strain>
    </source>
</reference>
<feature type="domain" description="Flavodoxin-like" evidence="2">
    <location>
        <begin position="57"/>
        <end position="243"/>
    </location>
</feature>
<dbReference type="InterPro" id="IPR008254">
    <property type="entry name" value="Flavodoxin/NO_synth"/>
</dbReference>
<dbReference type="Gene3D" id="3.40.50.360">
    <property type="match status" value="1"/>
</dbReference>
<comment type="caution">
    <text evidence="3">The sequence shown here is derived from an EMBL/GenBank/DDBJ whole genome shotgun (WGS) entry which is preliminary data.</text>
</comment>
<dbReference type="PROSITE" id="PS50902">
    <property type="entry name" value="FLAVODOXIN_LIKE"/>
    <property type="match status" value="1"/>
</dbReference>
<evidence type="ECO:0000259" key="2">
    <source>
        <dbReference type="PROSITE" id="PS50902"/>
    </source>
</evidence>
<evidence type="ECO:0000256" key="1">
    <source>
        <dbReference type="ARBA" id="ARBA00006961"/>
    </source>
</evidence>
<dbReference type="InterPro" id="IPR005025">
    <property type="entry name" value="FMN_Rdtase-like_dom"/>
</dbReference>
<sequence>MTAGRGIIQSEDPLPWETVHSLQLWRQVKGDYNMGILRKLFKKLNAKETEAMTKVKLAVIYYSSTGANYQLAQWAADGAREAGAEVKLLKIAETAPQAAIESNPRWKAHLEATKDVPEVSLDDLVWADAIIFSVPTRFGNVPSQVKQFLDTTGGLWFEGKLVNKVVSAMSSAQNSHGGQEQTILSLYTTMFHWGAIIAAPGYTDQSIFVAGGNPYGTSVTVDQDGDMQEDVEQAVKHQAKRTVTVAEWVKNGNQ</sequence>
<dbReference type="NCBIfam" id="NF002999">
    <property type="entry name" value="PRK03767.1"/>
    <property type="match status" value="1"/>
</dbReference>
<dbReference type="InterPro" id="IPR010089">
    <property type="entry name" value="Flavoprotein_WrbA-like"/>
</dbReference>